<comment type="caution">
    <text evidence="1">The sequence shown here is derived from an EMBL/GenBank/DDBJ whole genome shotgun (WGS) entry which is preliminary data.</text>
</comment>
<evidence type="ECO:0000313" key="1">
    <source>
        <dbReference type="EMBL" id="NDV93243.1"/>
    </source>
</evidence>
<keyword evidence="2" id="KW-1185">Reference proteome</keyword>
<sequence>MSSTVNSVDKSIDPGVAFEWNGILSKATKNAHAFTLCLAMQQSALAEPIKIAGTEDAPLSLETQLAKINFYRRPPLCSEGVAWQSFDVISQAINAEHFADARLHLAMHPSPLAQVNNSKKLADDVVNNCSLGTQKRLAKAYTSAIAEDNTLFDKVIENANQVNAA</sequence>
<reference evidence="1 2" key="1">
    <citation type="submission" date="2020-01" db="EMBL/GenBank/DDBJ databases">
        <authorList>
            <person name="Chen J."/>
            <person name="Zhu S."/>
            <person name="Yang J."/>
        </authorList>
    </citation>
    <scope>NUCLEOTIDE SEQUENCE [LARGE SCALE GENOMIC DNA]</scope>
    <source>
        <strain evidence="1 2">345S023</strain>
    </source>
</reference>
<gene>
    <name evidence="1" type="ORF">GTH32_18925</name>
</gene>
<dbReference type="Proteomes" id="UP000470213">
    <property type="component" value="Unassembled WGS sequence"/>
</dbReference>
<name>A0A7X5RML6_9ALTE</name>
<protein>
    <submittedName>
        <fullName evidence="1">Uncharacterized protein</fullName>
    </submittedName>
</protein>
<dbReference type="AlphaFoldDB" id="A0A7X5RML6"/>
<proteinExistence type="predicted"/>
<evidence type="ECO:0000313" key="2">
    <source>
        <dbReference type="Proteomes" id="UP000470213"/>
    </source>
</evidence>
<dbReference type="EMBL" id="JAAAWN010000059">
    <property type="protein sequence ID" value="NDV93243.1"/>
    <property type="molecule type" value="Genomic_DNA"/>
</dbReference>
<dbReference type="RefSeq" id="WP_163088732.1">
    <property type="nucleotide sequence ID" value="NZ_JAAAWN010000059.1"/>
</dbReference>
<accession>A0A7X5RML6</accession>
<organism evidence="1 2">
    <name type="scientific">Alteromonas profundi</name>
    <dbReference type="NCBI Taxonomy" id="2696062"/>
    <lineage>
        <taxon>Bacteria</taxon>
        <taxon>Pseudomonadati</taxon>
        <taxon>Pseudomonadota</taxon>
        <taxon>Gammaproteobacteria</taxon>
        <taxon>Alteromonadales</taxon>
        <taxon>Alteromonadaceae</taxon>
        <taxon>Alteromonas/Salinimonas group</taxon>
        <taxon>Alteromonas</taxon>
    </lineage>
</organism>